<keyword evidence="2" id="KW-1185">Reference proteome</keyword>
<dbReference type="InterPro" id="IPR036397">
    <property type="entry name" value="RNaseH_sf"/>
</dbReference>
<dbReference type="InParanoid" id="A0A2J7PPC0"/>
<evidence type="ECO:0008006" key="3">
    <source>
        <dbReference type="Google" id="ProtNLM"/>
    </source>
</evidence>
<evidence type="ECO:0000313" key="1">
    <source>
        <dbReference type="EMBL" id="PNF18190.1"/>
    </source>
</evidence>
<sequence>FTANGYVTILGDQVNPMVQTLFPNADTIYQDNVHINIIEPLWSVLESYLRARYPPPSSLTELANVLQEEWYKTPLQIIQDLYLSIPRRLQEVLQARGCPTPYW</sequence>
<dbReference type="AlphaFoldDB" id="A0A2J7PPC0"/>
<evidence type="ECO:0000313" key="2">
    <source>
        <dbReference type="Proteomes" id="UP000235965"/>
    </source>
</evidence>
<organism evidence="1 2">
    <name type="scientific">Cryptotermes secundus</name>
    <dbReference type="NCBI Taxonomy" id="105785"/>
    <lineage>
        <taxon>Eukaryota</taxon>
        <taxon>Metazoa</taxon>
        <taxon>Ecdysozoa</taxon>
        <taxon>Arthropoda</taxon>
        <taxon>Hexapoda</taxon>
        <taxon>Insecta</taxon>
        <taxon>Pterygota</taxon>
        <taxon>Neoptera</taxon>
        <taxon>Polyneoptera</taxon>
        <taxon>Dictyoptera</taxon>
        <taxon>Blattodea</taxon>
        <taxon>Blattoidea</taxon>
        <taxon>Termitoidae</taxon>
        <taxon>Kalotermitidae</taxon>
        <taxon>Cryptotermitinae</taxon>
        <taxon>Cryptotermes</taxon>
    </lineage>
</organism>
<dbReference type="Proteomes" id="UP000235965">
    <property type="component" value="Unassembled WGS sequence"/>
</dbReference>
<comment type="caution">
    <text evidence="1">The sequence shown here is derived from an EMBL/GenBank/DDBJ whole genome shotgun (WGS) entry which is preliminary data.</text>
</comment>
<name>A0A2J7PPC0_9NEOP</name>
<dbReference type="GO" id="GO:0003676">
    <property type="term" value="F:nucleic acid binding"/>
    <property type="evidence" value="ECO:0007669"/>
    <property type="project" value="InterPro"/>
</dbReference>
<proteinExistence type="predicted"/>
<accession>A0A2J7PPC0</accession>
<protein>
    <recommendedName>
        <fullName evidence="3">Tc1-like transposase DDE domain-containing protein</fullName>
    </recommendedName>
</protein>
<reference evidence="1 2" key="1">
    <citation type="submission" date="2017-12" db="EMBL/GenBank/DDBJ databases">
        <title>Hemimetabolous genomes reveal molecular basis of termite eusociality.</title>
        <authorList>
            <person name="Harrison M.C."/>
            <person name="Jongepier E."/>
            <person name="Robertson H.M."/>
            <person name="Arning N."/>
            <person name="Bitard-Feildel T."/>
            <person name="Chao H."/>
            <person name="Childers C.P."/>
            <person name="Dinh H."/>
            <person name="Doddapaneni H."/>
            <person name="Dugan S."/>
            <person name="Gowin J."/>
            <person name="Greiner C."/>
            <person name="Han Y."/>
            <person name="Hu H."/>
            <person name="Hughes D.S.T."/>
            <person name="Huylmans A.-K."/>
            <person name="Kemena C."/>
            <person name="Kremer L.P.M."/>
            <person name="Lee S.L."/>
            <person name="Lopez-Ezquerra A."/>
            <person name="Mallet L."/>
            <person name="Monroy-Kuhn J.M."/>
            <person name="Moser A."/>
            <person name="Murali S.C."/>
            <person name="Muzny D.M."/>
            <person name="Otani S."/>
            <person name="Piulachs M.-D."/>
            <person name="Poelchau M."/>
            <person name="Qu J."/>
            <person name="Schaub F."/>
            <person name="Wada-Katsumata A."/>
            <person name="Worley K.C."/>
            <person name="Xie Q."/>
            <person name="Ylla G."/>
            <person name="Poulsen M."/>
            <person name="Gibbs R.A."/>
            <person name="Schal C."/>
            <person name="Richards S."/>
            <person name="Belles X."/>
            <person name="Korb J."/>
            <person name="Bornberg-Bauer E."/>
        </authorList>
    </citation>
    <scope>NUCLEOTIDE SEQUENCE [LARGE SCALE GENOMIC DNA]</scope>
    <source>
        <tissue evidence="1">Whole body</tissue>
    </source>
</reference>
<dbReference type="STRING" id="105785.A0A2J7PPC0"/>
<dbReference type="Gene3D" id="3.30.420.10">
    <property type="entry name" value="Ribonuclease H-like superfamily/Ribonuclease H"/>
    <property type="match status" value="1"/>
</dbReference>
<gene>
    <name evidence="1" type="ORF">B7P43_G18223</name>
</gene>
<feature type="non-terminal residue" evidence="1">
    <location>
        <position position="1"/>
    </location>
</feature>
<dbReference type="EMBL" id="NEVH01022795">
    <property type="protein sequence ID" value="PNF18190.1"/>
    <property type="molecule type" value="Genomic_DNA"/>
</dbReference>